<keyword evidence="6 9" id="KW-0030">Aminoacyl-tRNA synthetase</keyword>
<dbReference type="PRINTS" id="PR01040">
    <property type="entry name" value="TRNASYNTHTYR"/>
</dbReference>
<keyword evidence="4 9" id="KW-0067">ATP-binding</keyword>
<dbReference type="InterPro" id="IPR023617">
    <property type="entry name" value="Tyr-tRNA-ligase_arc/euk-type"/>
</dbReference>
<evidence type="ECO:0000256" key="9">
    <source>
        <dbReference type="RuleBase" id="RU363036"/>
    </source>
</evidence>
<dbReference type="PANTHER" id="PTHR46264:SF4">
    <property type="entry name" value="TYROSINE--TRNA LIGASE, CYTOPLASMIC"/>
    <property type="match status" value="1"/>
</dbReference>
<evidence type="ECO:0000256" key="7">
    <source>
        <dbReference type="ARBA" id="ARBA00033323"/>
    </source>
</evidence>
<organism evidence="10 11">
    <name type="scientific">Candidatus Daviesbacteria bacterium RIFCSPLOWO2_01_FULL_40_24</name>
    <dbReference type="NCBI Taxonomy" id="1797787"/>
    <lineage>
        <taxon>Bacteria</taxon>
        <taxon>Candidatus Daviesiibacteriota</taxon>
    </lineage>
</organism>
<dbReference type="InterPro" id="IPR014729">
    <property type="entry name" value="Rossmann-like_a/b/a_fold"/>
</dbReference>
<evidence type="ECO:0000256" key="2">
    <source>
        <dbReference type="ARBA" id="ARBA00022598"/>
    </source>
</evidence>
<evidence type="ECO:0000313" key="11">
    <source>
        <dbReference type="Proteomes" id="UP000178017"/>
    </source>
</evidence>
<dbReference type="GO" id="GO:0005737">
    <property type="term" value="C:cytoplasm"/>
    <property type="evidence" value="ECO:0007669"/>
    <property type="project" value="TreeGrafter"/>
</dbReference>
<dbReference type="Pfam" id="PF00579">
    <property type="entry name" value="tRNA-synt_1b"/>
    <property type="match status" value="1"/>
</dbReference>
<dbReference type="GO" id="GO:0005524">
    <property type="term" value="F:ATP binding"/>
    <property type="evidence" value="ECO:0007669"/>
    <property type="project" value="UniProtKB-KW"/>
</dbReference>
<evidence type="ECO:0000313" key="10">
    <source>
        <dbReference type="EMBL" id="OGE65303.1"/>
    </source>
</evidence>
<comment type="catalytic activity">
    <reaction evidence="8">
        <text>tRNA(Tyr) + L-tyrosine + ATP = L-tyrosyl-tRNA(Tyr) + AMP + diphosphate + H(+)</text>
        <dbReference type="Rhea" id="RHEA:10220"/>
        <dbReference type="Rhea" id="RHEA-COMP:9706"/>
        <dbReference type="Rhea" id="RHEA-COMP:9707"/>
        <dbReference type="ChEBI" id="CHEBI:15378"/>
        <dbReference type="ChEBI" id="CHEBI:30616"/>
        <dbReference type="ChEBI" id="CHEBI:33019"/>
        <dbReference type="ChEBI" id="CHEBI:58315"/>
        <dbReference type="ChEBI" id="CHEBI:78442"/>
        <dbReference type="ChEBI" id="CHEBI:78536"/>
        <dbReference type="ChEBI" id="CHEBI:456215"/>
        <dbReference type="EC" id="6.1.1.1"/>
    </reaction>
</comment>
<evidence type="ECO:0000256" key="5">
    <source>
        <dbReference type="ARBA" id="ARBA00022917"/>
    </source>
</evidence>
<evidence type="ECO:0000256" key="8">
    <source>
        <dbReference type="ARBA" id="ARBA00048248"/>
    </source>
</evidence>
<name>A0A1F5MIW9_9BACT</name>
<dbReference type="EC" id="6.1.1.1" evidence="1"/>
<keyword evidence="3 9" id="KW-0547">Nucleotide-binding</keyword>
<dbReference type="GO" id="GO:0004831">
    <property type="term" value="F:tyrosine-tRNA ligase activity"/>
    <property type="evidence" value="ECO:0007669"/>
    <property type="project" value="UniProtKB-EC"/>
</dbReference>
<dbReference type="EMBL" id="MFDO01000020">
    <property type="protein sequence ID" value="OGE65303.1"/>
    <property type="molecule type" value="Genomic_DNA"/>
</dbReference>
<dbReference type="AlphaFoldDB" id="A0A1F5MIW9"/>
<gene>
    <name evidence="10" type="ORF">A3B49_00375</name>
</gene>
<dbReference type="NCBIfam" id="NF006330">
    <property type="entry name" value="PRK08560.1"/>
    <property type="match status" value="1"/>
</dbReference>
<reference evidence="10 11" key="1">
    <citation type="journal article" date="2016" name="Nat. Commun.">
        <title>Thousands of microbial genomes shed light on interconnected biogeochemical processes in an aquifer system.</title>
        <authorList>
            <person name="Anantharaman K."/>
            <person name="Brown C.T."/>
            <person name="Hug L.A."/>
            <person name="Sharon I."/>
            <person name="Castelle C.J."/>
            <person name="Probst A.J."/>
            <person name="Thomas B.C."/>
            <person name="Singh A."/>
            <person name="Wilkins M.J."/>
            <person name="Karaoz U."/>
            <person name="Brodie E.L."/>
            <person name="Williams K.H."/>
            <person name="Hubbard S.S."/>
            <person name="Banfield J.F."/>
        </authorList>
    </citation>
    <scope>NUCLEOTIDE SEQUENCE [LARGE SCALE GENOMIC DNA]</scope>
</reference>
<protein>
    <recommendedName>
        <fullName evidence="1">tyrosine--tRNA ligase</fullName>
        <ecNumber evidence="1">6.1.1.1</ecNumber>
    </recommendedName>
    <alternativeName>
        <fullName evidence="7">Tyrosyl-tRNA synthetase</fullName>
    </alternativeName>
</protein>
<dbReference type="Proteomes" id="UP000178017">
    <property type="component" value="Unassembled WGS sequence"/>
</dbReference>
<dbReference type="InterPro" id="IPR050489">
    <property type="entry name" value="Tyr-tRNA_synthase"/>
</dbReference>
<dbReference type="PANTHER" id="PTHR46264">
    <property type="entry name" value="TYROSINE-TRNA LIGASE"/>
    <property type="match status" value="1"/>
</dbReference>
<proteinExistence type="inferred from homology"/>
<dbReference type="SUPFAM" id="SSF52374">
    <property type="entry name" value="Nucleotidylyl transferase"/>
    <property type="match status" value="1"/>
</dbReference>
<comment type="caution">
    <text evidence="10">The sequence shown here is derived from an EMBL/GenBank/DDBJ whole genome shotgun (WGS) entry which is preliminary data.</text>
</comment>
<sequence length="374" mass="42000">MTTDEKVKLITRNLQEILTEEELRHLIDSETPLKHYIGYEVSGKLHIGHLFGFLKIKDLIDAGAETTIFLADLHSAINDKLDGNLDTIQRVSREYFIPAAKILLQSIGADPNKVRFVTTSELYTSDPDKTWQTFLSVAKNTTLARNLRSITIMGRENTEDLDSAKLMYPIMQATDIFLLQANIAHAGLDQRKVHVIARDVAYQIKTSPLKDSRGTPIKPVAIHHPILLGLDYKGEIVAGESDEIAMKTKMSKSKADSAVSVHDDPAEIKRKVMSAYAPPNELENNPIINWVQNLIFYGGSGNLKVDRAEQHGGTIIYDSWEKLAGDYTSGILHPMDLKSALAEWLINLLEPVRTYFENPDKKSILDEIERLTIR</sequence>
<evidence type="ECO:0000256" key="1">
    <source>
        <dbReference type="ARBA" id="ARBA00013160"/>
    </source>
</evidence>
<comment type="similarity">
    <text evidence="9">Belongs to the class-I aminoacyl-tRNA synthetase family.</text>
</comment>
<evidence type="ECO:0000256" key="4">
    <source>
        <dbReference type="ARBA" id="ARBA00022840"/>
    </source>
</evidence>
<accession>A0A1F5MIW9</accession>
<evidence type="ECO:0000256" key="6">
    <source>
        <dbReference type="ARBA" id="ARBA00023146"/>
    </source>
</evidence>
<dbReference type="GO" id="GO:0006437">
    <property type="term" value="P:tyrosyl-tRNA aminoacylation"/>
    <property type="evidence" value="ECO:0007669"/>
    <property type="project" value="InterPro"/>
</dbReference>
<evidence type="ECO:0000256" key="3">
    <source>
        <dbReference type="ARBA" id="ARBA00022741"/>
    </source>
</evidence>
<keyword evidence="2 9" id="KW-0436">Ligase</keyword>
<dbReference type="Gene3D" id="3.40.50.620">
    <property type="entry name" value="HUPs"/>
    <property type="match status" value="1"/>
</dbReference>
<dbReference type="InterPro" id="IPR002307">
    <property type="entry name" value="Tyr-tRNA-ligase"/>
</dbReference>
<dbReference type="PIRSF" id="PIRSF006588">
    <property type="entry name" value="TyrRS_arch_euk"/>
    <property type="match status" value="1"/>
</dbReference>
<dbReference type="InterPro" id="IPR002305">
    <property type="entry name" value="aa-tRNA-synth_Ic"/>
</dbReference>
<dbReference type="Gene3D" id="1.10.240.10">
    <property type="entry name" value="Tyrosyl-Transfer RNA Synthetase"/>
    <property type="match status" value="1"/>
</dbReference>
<keyword evidence="5 9" id="KW-0648">Protein biosynthesis</keyword>